<dbReference type="Proteomes" id="UP000015442">
    <property type="component" value="Unassembled WGS sequence"/>
</dbReference>
<evidence type="ECO:0000313" key="1">
    <source>
        <dbReference type="EMBL" id="EQA71125.1"/>
    </source>
</evidence>
<dbReference type="AlphaFoldDB" id="T0FNM5"/>
<sequence length="41" mass="4608">MERFEVSNLATFNGMIGNIDLVVCVKTYVRVGGRRNEKFSG</sequence>
<gene>
    <name evidence="1" type="ORF">LEP1GSC059_1285</name>
</gene>
<accession>T0FNM5</accession>
<dbReference type="EMBL" id="AKWY02000022">
    <property type="protein sequence ID" value="EQA71125.1"/>
    <property type="molecule type" value="Genomic_DNA"/>
</dbReference>
<evidence type="ECO:0000313" key="2">
    <source>
        <dbReference type="Proteomes" id="UP000015442"/>
    </source>
</evidence>
<name>T0FNM5_9LEPT</name>
<protein>
    <submittedName>
        <fullName evidence="1">Uncharacterized protein</fullName>
    </submittedName>
</protein>
<reference evidence="1 2" key="1">
    <citation type="submission" date="2013-05" db="EMBL/GenBank/DDBJ databases">
        <authorList>
            <person name="Harkins D.M."/>
            <person name="Durkin A.S."/>
            <person name="Brinkac L.M."/>
            <person name="Haft D.H."/>
            <person name="Selengut J.D."/>
            <person name="Sanka R."/>
            <person name="DePew J."/>
            <person name="Purushe J."/>
            <person name="Hartskeerl R.A."/>
            <person name="Ahmed A."/>
            <person name="van der Linden H."/>
            <person name="Goris M.G.A."/>
            <person name="Vinetz J.M."/>
            <person name="Sutton G.G."/>
            <person name="Nierman W.C."/>
            <person name="Fouts D.E."/>
        </authorList>
    </citation>
    <scope>NUCLEOTIDE SEQUENCE [LARGE SCALE GENOMIC DNA]</scope>
    <source>
        <strain evidence="1 2">CZ214</strain>
    </source>
</reference>
<comment type="caution">
    <text evidence="1">The sequence shown here is derived from an EMBL/GenBank/DDBJ whole genome shotgun (WGS) entry which is preliminary data.</text>
</comment>
<proteinExistence type="predicted"/>
<organism evidence="1 2">
    <name type="scientific">Leptospira noguchii serovar Panama str. CZ214</name>
    <dbReference type="NCBI Taxonomy" id="1001595"/>
    <lineage>
        <taxon>Bacteria</taxon>
        <taxon>Pseudomonadati</taxon>
        <taxon>Spirochaetota</taxon>
        <taxon>Spirochaetia</taxon>
        <taxon>Leptospirales</taxon>
        <taxon>Leptospiraceae</taxon>
        <taxon>Leptospira</taxon>
    </lineage>
</organism>